<evidence type="ECO:0000313" key="3">
    <source>
        <dbReference type="Proteomes" id="UP001218218"/>
    </source>
</evidence>
<protein>
    <submittedName>
        <fullName evidence="2">Uncharacterized protein</fullName>
    </submittedName>
</protein>
<accession>A0AAD6Z983</accession>
<feature type="compositionally biased region" description="Basic residues" evidence="1">
    <location>
        <begin position="151"/>
        <end position="167"/>
    </location>
</feature>
<organism evidence="2 3">
    <name type="scientific">Mycena albidolilacea</name>
    <dbReference type="NCBI Taxonomy" id="1033008"/>
    <lineage>
        <taxon>Eukaryota</taxon>
        <taxon>Fungi</taxon>
        <taxon>Dikarya</taxon>
        <taxon>Basidiomycota</taxon>
        <taxon>Agaricomycotina</taxon>
        <taxon>Agaricomycetes</taxon>
        <taxon>Agaricomycetidae</taxon>
        <taxon>Agaricales</taxon>
        <taxon>Marasmiineae</taxon>
        <taxon>Mycenaceae</taxon>
        <taxon>Mycena</taxon>
    </lineage>
</organism>
<proteinExistence type="predicted"/>
<reference evidence="2" key="1">
    <citation type="submission" date="2023-03" db="EMBL/GenBank/DDBJ databases">
        <title>Massive genome expansion in bonnet fungi (Mycena s.s.) driven by repeated elements and novel gene families across ecological guilds.</title>
        <authorList>
            <consortium name="Lawrence Berkeley National Laboratory"/>
            <person name="Harder C.B."/>
            <person name="Miyauchi S."/>
            <person name="Viragh M."/>
            <person name="Kuo A."/>
            <person name="Thoen E."/>
            <person name="Andreopoulos B."/>
            <person name="Lu D."/>
            <person name="Skrede I."/>
            <person name="Drula E."/>
            <person name="Henrissat B."/>
            <person name="Morin E."/>
            <person name="Kohler A."/>
            <person name="Barry K."/>
            <person name="LaButti K."/>
            <person name="Morin E."/>
            <person name="Salamov A."/>
            <person name="Lipzen A."/>
            <person name="Mereny Z."/>
            <person name="Hegedus B."/>
            <person name="Baldrian P."/>
            <person name="Stursova M."/>
            <person name="Weitz H."/>
            <person name="Taylor A."/>
            <person name="Grigoriev I.V."/>
            <person name="Nagy L.G."/>
            <person name="Martin F."/>
            <person name="Kauserud H."/>
        </authorList>
    </citation>
    <scope>NUCLEOTIDE SEQUENCE</scope>
    <source>
        <strain evidence="2">CBHHK002</strain>
    </source>
</reference>
<feature type="region of interest" description="Disordered" evidence="1">
    <location>
        <begin position="139"/>
        <end position="199"/>
    </location>
</feature>
<dbReference type="Proteomes" id="UP001218218">
    <property type="component" value="Unassembled WGS sequence"/>
</dbReference>
<sequence length="274" mass="29510">MSVNCRDSEKRVTLGTCLLFLVYVRAFGTSGIGSSPLLGLGSCTHGTATRRDATRHNTIRHAIPGDWDGKRWLRIGVWAAMCILNPDPDARTQGEYIFPPYIVPPAPYVPPGMFSGDPLPSQPSGTVNDTPDIAVIASRKRAASVSASPPPRKRGRGRPRGSTKKAPKPANGPPPATDTNPTRAKRKSQARSSRPEDTCRDCIGAQVHAIVDVPQAKEKKASAYDAKLTLEREKFEMDKTKGKVDMAHKILSTPGASDQVKDAANAFLLTLFAS</sequence>
<gene>
    <name evidence="2" type="ORF">DFH08DRAFT_822331</name>
</gene>
<comment type="caution">
    <text evidence="2">The sequence shown here is derived from an EMBL/GenBank/DDBJ whole genome shotgun (WGS) entry which is preliminary data.</text>
</comment>
<evidence type="ECO:0000313" key="2">
    <source>
        <dbReference type="EMBL" id="KAJ7312294.1"/>
    </source>
</evidence>
<name>A0AAD6Z983_9AGAR</name>
<dbReference type="AlphaFoldDB" id="A0AAD6Z983"/>
<evidence type="ECO:0000256" key="1">
    <source>
        <dbReference type="SAM" id="MobiDB-lite"/>
    </source>
</evidence>
<dbReference type="EMBL" id="JARIHO010000073">
    <property type="protein sequence ID" value="KAJ7312294.1"/>
    <property type="molecule type" value="Genomic_DNA"/>
</dbReference>
<keyword evidence="3" id="KW-1185">Reference proteome</keyword>